<dbReference type="PROSITE" id="PS00636">
    <property type="entry name" value="DNAJ_1"/>
    <property type="match status" value="1"/>
</dbReference>
<reference evidence="7" key="1">
    <citation type="journal article" date="2023" name="Science">
        <title>Genome structures resolve the early diversification of teleost fishes.</title>
        <authorList>
            <person name="Parey E."/>
            <person name="Louis A."/>
            <person name="Montfort J."/>
            <person name="Bouchez O."/>
            <person name="Roques C."/>
            <person name="Iampietro C."/>
            <person name="Lluch J."/>
            <person name="Castinel A."/>
            <person name="Donnadieu C."/>
            <person name="Desvignes T."/>
            <person name="Floi Bucao C."/>
            <person name="Jouanno E."/>
            <person name="Wen M."/>
            <person name="Mejri S."/>
            <person name="Dirks R."/>
            <person name="Jansen H."/>
            <person name="Henkel C."/>
            <person name="Chen W.J."/>
            <person name="Zahm M."/>
            <person name="Cabau C."/>
            <person name="Klopp C."/>
            <person name="Thompson A.W."/>
            <person name="Robinson-Rechavi M."/>
            <person name="Braasch I."/>
            <person name="Lecointre G."/>
            <person name="Bobe J."/>
            <person name="Postlethwait J.H."/>
            <person name="Berthelot C."/>
            <person name="Roest Crollius H."/>
            <person name="Guiguen Y."/>
        </authorList>
    </citation>
    <scope>NUCLEOTIDE SEQUENCE</scope>
    <source>
        <strain evidence="7">Concon-B</strain>
    </source>
</reference>
<organism evidence="7 8">
    <name type="scientific">Conger conger</name>
    <name type="common">Conger eel</name>
    <name type="synonym">Muraena conger</name>
    <dbReference type="NCBI Taxonomy" id="82655"/>
    <lineage>
        <taxon>Eukaryota</taxon>
        <taxon>Metazoa</taxon>
        <taxon>Chordata</taxon>
        <taxon>Craniata</taxon>
        <taxon>Vertebrata</taxon>
        <taxon>Euteleostomi</taxon>
        <taxon>Actinopterygii</taxon>
        <taxon>Neopterygii</taxon>
        <taxon>Teleostei</taxon>
        <taxon>Anguilliformes</taxon>
        <taxon>Congridae</taxon>
        <taxon>Conger</taxon>
    </lineage>
</organism>
<keyword evidence="8" id="KW-1185">Reference proteome</keyword>
<comment type="caution">
    <text evidence="7">The sequence shown here is derived from an EMBL/GenBank/DDBJ whole genome shotgun (WGS) entry which is preliminary data.</text>
</comment>
<dbReference type="CDD" id="cd06257">
    <property type="entry name" value="DnaJ"/>
    <property type="match status" value="1"/>
</dbReference>
<accession>A0A9Q1DC06</accession>
<evidence type="ECO:0000256" key="5">
    <source>
        <dbReference type="ARBA" id="ARBA00046365"/>
    </source>
</evidence>
<comment type="subunit">
    <text evidence="5">Interacts with HSPA5/BiP; interaction is direct. Interacts with ERN1/IRE1 (via the luminal region). Interacts with DERL1.</text>
</comment>
<dbReference type="InterPro" id="IPR001623">
    <property type="entry name" value="DnaJ_domain"/>
</dbReference>
<dbReference type="InterPro" id="IPR018253">
    <property type="entry name" value="DnaJ_domain_CS"/>
</dbReference>
<keyword evidence="1" id="KW-0143">Chaperone</keyword>
<dbReference type="InterPro" id="IPR036869">
    <property type="entry name" value="J_dom_sf"/>
</dbReference>
<dbReference type="GO" id="GO:0005783">
    <property type="term" value="C:endoplasmic reticulum"/>
    <property type="evidence" value="ECO:0007669"/>
    <property type="project" value="TreeGrafter"/>
</dbReference>
<evidence type="ECO:0000313" key="7">
    <source>
        <dbReference type="EMBL" id="KAJ8265374.1"/>
    </source>
</evidence>
<dbReference type="GO" id="GO:0051787">
    <property type="term" value="F:misfolded protein binding"/>
    <property type="evidence" value="ECO:0007669"/>
    <property type="project" value="TreeGrafter"/>
</dbReference>
<sequence length="233" mass="26845">MCKHSNLLKIPFLVQLVHGHRRRKAPTKTMQSMTFKHSASAVCFLLLCLITEAKRDYYNVIDVPQSASTLQIKKAFHKLAMKYHPDKNNSPDAEVIFTEIVEAYEVLSNDVKRQRYDELGHKDFKEDFKDKTTFGANIFRFSFEEFFQGLGLDDDLFLDSPEDTWSFQMGDVDQDDTHQVGSVFDSDFFDFLGADFNEMSLDPGEDGFQDLEPSFCWIKTHSDGSSTRVCEED</sequence>
<dbReference type="PANTHER" id="PTHR44360:SF1">
    <property type="entry name" value="DNAJ HOMOLOG SUBFAMILY B MEMBER 9"/>
    <property type="match status" value="1"/>
</dbReference>
<dbReference type="Proteomes" id="UP001152803">
    <property type="component" value="Unassembled WGS sequence"/>
</dbReference>
<dbReference type="SUPFAM" id="SSF46565">
    <property type="entry name" value="Chaperone J-domain"/>
    <property type="match status" value="1"/>
</dbReference>
<dbReference type="Gene3D" id="1.10.287.110">
    <property type="entry name" value="DnaJ domain"/>
    <property type="match status" value="1"/>
</dbReference>
<comment type="function">
    <text evidence="4">Co-chaperone for Hsp70 protein HSPA5/BiP that acts as a key repressor of the ERN1/IRE1-mediated unfolded protein response (UPR). J domain-containing co-chaperones stimulate the ATPase activity of Hsp70 proteins and are required for efficient substrate recognition by Hsp70 proteins. In the unstressed endoplasmic reticulum, interacts with the luminal region of ERN1/IRE1 and selectively recruits HSPA5/BiP: HSPA5/BiP disrupts the dimerization of the active ERN1/IRE1 luminal region, thereby inactivating ERN1/IRE1. Also involved in endoplasmic reticulum-associated degradation (ERAD) of misfolded proteins. Required for survival of B-cell progenitors and normal antibody production.</text>
</comment>
<dbReference type="OrthoDB" id="10250354at2759"/>
<dbReference type="GO" id="GO:0036503">
    <property type="term" value="P:ERAD pathway"/>
    <property type="evidence" value="ECO:0007669"/>
    <property type="project" value="TreeGrafter"/>
</dbReference>
<dbReference type="SMART" id="SM00271">
    <property type="entry name" value="DnaJ"/>
    <property type="match status" value="1"/>
</dbReference>
<feature type="domain" description="J" evidence="6">
    <location>
        <begin position="56"/>
        <end position="120"/>
    </location>
</feature>
<dbReference type="GO" id="GO:0051087">
    <property type="term" value="F:protein-folding chaperone binding"/>
    <property type="evidence" value="ECO:0007669"/>
    <property type="project" value="TreeGrafter"/>
</dbReference>
<dbReference type="PROSITE" id="PS50076">
    <property type="entry name" value="DNAJ_2"/>
    <property type="match status" value="1"/>
</dbReference>
<evidence type="ECO:0000256" key="1">
    <source>
        <dbReference type="ARBA" id="ARBA00023186"/>
    </source>
</evidence>
<evidence type="ECO:0000256" key="4">
    <source>
        <dbReference type="ARBA" id="ARBA00045428"/>
    </source>
</evidence>
<evidence type="ECO:0000259" key="6">
    <source>
        <dbReference type="PROSITE" id="PS50076"/>
    </source>
</evidence>
<dbReference type="PRINTS" id="PR00625">
    <property type="entry name" value="JDOMAIN"/>
</dbReference>
<evidence type="ECO:0000256" key="2">
    <source>
        <dbReference type="ARBA" id="ARBA00040158"/>
    </source>
</evidence>
<proteinExistence type="predicted"/>
<protein>
    <recommendedName>
        <fullName evidence="2">DnaJ homolog subfamily B member 9</fullName>
    </recommendedName>
    <alternativeName>
        <fullName evidence="3">Endoplasmic reticulum DNA J domain-containing protein 4</fullName>
    </alternativeName>
</protein>
<dbReference type="AlphaFoldDB" id="A0A9Q1DC06"/>
<name>A0A9Q1DC06_CONCO</name>
<evidence type="ECO:0000256" key="3">
    <source>
        <dbReference type="ARBA" id="ARBA00041533"/>
    </source>
</evidence>
<dbReference type="InterPro" id="IPR051948">
    <property type="entry name" value="Hsp70_co-chaperone_J-domain"/>
</dbReference>
<dbReference type="PANTHER" id="PTHR44360">
    <property type="entry name" value="DNAJ HOMOLOG SUBFAMILY B MEMBER 9"/>
    <property type="match status" value="1"/>
</dbReference>
<evidence type="ECO:0000313" key="8">
    <source>
        <dbReference type="Proteomes" id="UP001152803"/>
    </source>
</evidence>
<gene>
    <name evidence="7" type="ORF">COCON_G00144730</name>
</gene>
<dbReference type="Pfam" id="PF00226">
    <property type="entry name" value="DnaJ"/>
    <property type="match status" value="1"/>
</dbReference>
<dbReference type="EMBL" id="JAFJMO010000010">
    <property type="protein sequence ID" value="KAJ8265374.1"/>
    <property type="molecule type" value="Genomic_DNA"/>
</dbReference>